<keyword evidence="2" id="KW-1185">Reference proteome</keyword>
<organism evidence="1 2">
    <name type="scientific">Arenibacter palladensis</name>
    <dbReference type="NCBI Taxonomy" id="237373"/>
    <lineage>
        <taxon>Bacteria</taxon>
        <taxon>Pseudomonadati</taxon>
        <taxon>Bacteroidota</taxon>
        <taxon>Flavobacteriia</taxon>
        <taxon>Flavobacteriales</taxon>
        <taxon>Flavobacteriaceae</taxon>
        <taxon>Arenibacter</taxon>
    </lineage>
</organism>
<proteinExistence type="predicted"/>
<gene>
    <name evidence="1" type="ORF">SAMN03080594_103265</name>
</gene>
<accession>A0A1M5AJ59</accession>
<dbReference type="EMBL" id="FQUX01000003">
    <property type="protein sequence ID" value="SHF30164.1"/>
    <property type="molecule type" value="Genomic_DNA"/>
</dbReference>
<dbReference type="Proteomes" id="UP000184406">
    <property type="component" value="Unassembled WGS sequence"/>
</dbReference>
<dbReference type="OrthoDB" id="1202334at2"/>
<evidence type="ECO:0000313" key="1">
    <source>
        <dbReference type="EMBL" id="SHF30164.1"/>
    </source>
</evidence>
<dbReference type="RefSeq" id="WP_072861876.1">
    <property type="nucleotide sequence ID" value="NZ_FQUX01000003.1"/>
</dbReference>
<evidence type="ECO:0000313" key="2">
    <source>
        <dbReference type="Proteomes" id="UP000184406"/>
    </source>
</evidence>
<reference evidence="2" key="1">
    <citation type="submission" date="2016-11" db="EMBL/GenBank/DDBJ databases">
        <authorList>
            <person name="Varghese N."/>
            <person name="Submissions S."/>
        </authorList>
    </citation>
    <scope>NUCLEOTIDE SEQUENCE [LARGE SCALE GENOMIC DNA]</scope>
    <source>
        <strain evidence="2">DSM 17539</strain>
    </source>
</reference>
<name>A0A1M5AJ59_9FLAO</name>
<protein>
    <submittedName>
        <fullName evidence="1">Uncharacterized protein</fullName>
    </submittedName>
</protein>
<sequence length="121" mass="13543">MEISIYNTDNKTVDSIAHFMDFYYSLRLKHLASDLLDQGLSPKQITEAVIKAMTVGKSAGLDIDQHFRPVFTGIQKQVVSDCKLSHLAYGLVLMNADAELRVVGDFQISVLQEYIGHYGSF</sequence>
<dbReference type="AlphaFoldDB" id="A0A1M5AJ59"/>